<evidence type="ECO:0000256" key="1">
    <source>
        <dbReference type="SAM" id="SignalP"/>
    </source>
</evidence>
<sequence length="307" mass="34741">MNKMEFLRKINWGIALVWGLLFVAMSSSFAFAEETLSPEKTYLNDVYKNMMDVNNLHYDVAVKAETPMGEVNIAANGEGQEKPLRYKQDINITFRDAKNKENTVMLKQYIEQNQGNLVLYMLSNEKWIKQIVPIDLSLNKKLSASEKASARMDMLQCMKSVKLKKETPSYKYIEITLDSMQISDAINAAVKQNNVQDKDILSAIAAGRLGLLAAGDIKYSVKVDKATKMVKEIDMDLTEPIRKGAGLFMEIGNPKDRTKIEDFLANSTLNMQITYSKYNQVDPVVIPQYVRDEAKEVKTVSKATPKK</sequence>
<feature type="signal peptide" evidence="1">
    <location>
        <begin position="1"/>
        <end position="32"/>
    </location>
</feature>
<name>A0A1I4PJ57_9FIRM</name>
<gene>
    <name evidence="2" type="ORF">SAMN04490355_106420</name>
</gene>
<organism evidence="2 3">
    <name type="scientific">Pelosinus propionicus DSM 13327</name>
    <dbReference type="NCBI Taxonomy" id="1123291"/>
    <lineage>
        <taxon>Bacteria</taxon>
        <taxon>Bacillati</taxon>
        <taxon>Bacillota</taxon>
        <taxon>Negativicutes</taxon>
        <taxon>Selenomonadales</taxon>
        <taxon>Sporomusaceae</taxon>
        <taxon>Pelosinus</taxon>
    </lineage>
</organism>
<protein>
    <submittedName>
        <fullName evidence="2">Uncharacterized protein</fullName>
    </submittedName>
</protein>
<feature type="chain" id="PRO_5011733666" evidence="1">
    <location>
        <begin position="33"/>
        <end position="307"/>
    </location>
</feature>
<keyword evidence="1" id="KW-0732">Signal</keyword>
<proteinExistence type="predicted"/>
<accession>A0A1I4PJ57</accession>
<dbReference type="Proteomes" id="UP000199520">
    <property type="component" value="Unassembled WGS sequence"/>
</dbReference>
<dbReference type="AlphaFoldDB" id="A0A1I4PJ57"/>
<keyword evidence="3" id="KW-1185">Reference proteome</keyword>
<reference evidence="3" key="1">
    <citation type="submission" date="2016-10" db="EMBL/GenBank/DDBJ databases">
        <authorList>
            <person name="Varghese N."/>
            <person name="Submissions S."/>
        </authorList>
    </citation>
    <scope>NUCLEOTIDE SEQUENCE [LARGE SCALE GENOMIC DNA]</scope>
    <source>
        <strain evidence="3">DSM 13327</strain>
    </source>
</reference>
<dbReference type="InterPro" id="IPR046720">
    <property type="entry name" value="DUF6612"/>
</dbReference>
<evidence type="ECO:0000313" key="2">
    <source>
        <dbReference type="EMBL" id="SFM27473.1"/>
    </source>
</evidence>
<dbReference type="RefSeq" id="WP_245755122.1">
    <property type="nucleotide sequence ID" value="NZ_FOTS01000064.1"/>
</dbReference>
<evidence type="ECO:0000313" key="3">
    <source>
        <dbReference type="Proteomes" id="UP000199520"/>
    </source>
</evidence>
<dbReference type="EMBL" id="FOTS01000064">
    <property type="protein sequence ID" value="SFM27473.1"/>
    <property type="molecule type" value="Genomic_DNA"/>
</dbReference>
<dbReference type="Pfam" id="PF20316">
    <property type="entry name" value="DUF6612"/>
    <property type="match status" value="1"/>
</dbReference>